<dbReference type="NCBIfam" id="NF006014">
    <property type="entry name" value="PRK08153.1"/>
    <property type="match status" value="1"/>
</dbReference>
<dbReference type="Proteomes" id="UP000293719">
    <property type="component" value="Chromosome"/>
</dbReference>
<comment type="cofactor">
    <cofactor evidence="1 7">
        <name>pyridoxal 5'-phosphate</name>
        <dbReference type="ChEBI" id="CHEBI:597326"/>
    </cofactor>
</comment>
<evidence type="ECO:0000256" key="2">
    <source>
        <dbReference type="ARBA" id="ARBA00007970"/>
    </source>
</evidence>
<evidence type="ECO:0000313" key="11">
    <source>
        <dbReference type="Proteomes" id="UP000293719"/>
    </source>
</evidence>
<dbReference type="InterPro" id="IPR015422">
    <property type="entry name" value="PyrdxlP-dep_Trfase_small"/>
</dbReference>
<evidence type="ECO:0000259" key="9">
    <source>
        <dbReference type="Pfam" id="PF00155"/>
    </source>
</evidence>
<evidence type="ECO:0000256" key="8">
    <source>
        <dbReference type="SAM" id="MobiDB-lite"/>
    </source>
</evidence>
<dbReference type="PANTHER" id="PTHR43643">
    <property type="entry name" value="HISTIDINOL-PHOSPHATE AMINOTRANSFERASE 2"/>
    <property type="match status" value="1"/>
</dbReference>
<evidence type="ECO:0000256" key="7">
    <source>
        <dbReference type="RuleBase" id="RU003693"/>
    </source>
</evidence>
<keyword evidence="4 10" id="KW-0808">Transferase</keyword>
<dbReference type="GO" id="GO:0008483">
    <property type="term" value="F:transaminase activity"/>
    <property type="evidence" value="ECO:0007669"/>
    <property type="project" value="UniProtKB-KW"/>
</dbReference>
<evidence type="ECO:0000256" key="3">
    <source>
        <dbReference type="ARBA" id="ARBA00022576"/>
    </source>
</evidence>
<dbReference type="InterPro" id="IPR015421">
    <property type="entry name" value="PyrdxlP-dep_Trfase_major"/>
</dbReference>
<feature type="compositionally biased region" description="Polar residues" evidence="8">
    <location>
        <begin position="1"/>
        <end position="12"/>
    </location>
</feature>
<gene>
    <name evidence="10" type="ORF">E0E05_05700</name>
</gene>
<reference evidence="10 11" key="1">
    <citation type="journal article" date="2017" name="Int. J. Syst. Evol. Microbiol.">
        <title>Roseitalea porphyridii gen. nov., sp. nov., isolated from a red alga, and reclassification of Hoeflea suaedae Chung et al. 2013 as Pseudohoeflea suaedae gen. nov., comb. nov.</title>
        <authorList>
            <person name="Hyeon J.W."/>
            <person name="Jeong S.E."/>
            <person name="Baek K."/>
            <person name="Jeon C.O."/>
        </authorList>
    </citation>
    <scope>NUCLEOTIDE SEQUENCE [LARGE SCALE GENOMIC DNA]</scope>
    <source>
        <strain evidence="10 11">MA7-20</strain>
    </source>
</reference>
<evidence type="ECO:0000256" key="6">
    <source>
        <dbReference type="ARBA" id="ARBA00029440"/>
    </source>
</evidence>
<keyword evidence="3 10" id="KW-0032">Aminotransferase</keyword>
<dbReference type="Gene3D" id="3.40.640.10">
    <property type="entry name" value="Type I PLP-dependent aspartate aminotransferase-like (Major domain)"/>
    <property type="match status" value="1"/>
</dbReference>
<feature type="region of interest" description="Disordered" evidence="8">
    <location>
        <begin position="1"/>
        <end position="20"/>
    </location>
</feature>
<dbReference type="Gene3D" id="3.90.1150.10">
    <property type="entry name" value="Aspartate Aminotransferase, domain 1"/>
    <property type="match status" value="1"/>
</dbReference>
<dbReference type="InterPro" id="IPR001917">
    <property type="entry name" value="Aminotrans_II_pyridoxalP_BS"/>
</dbReference>
<accession>A0A4P6V0T2</accession>
<keyword evidence="11" id="KW-1185">Reference proteome</keyword>
<name>A0A4P6V0T2_9HYPH</name>
<comment type="pathway">
    <text evidence="6">Amino-acid biosynthesis.</text>
</comment>
<feature type="domain" description="Aminotransferase class I/classII large" evidence="9">
    <location>
        <begin position="200"/>
        <end position="522"/>
    </location>
</feature>
<protein>
    <submittedName>
        <fullName evidence="10">Pyridoxal phosphate-dependent aminotransferase</fullName>
    </submittedName>
</protein>
<organism evidence="10 11">
    <name type="scientific">Roseitalea porphyridii</name>
    <dbReference type="NCBI Taxonomy" id="1852022"/>
    <lineage>
        <taxon>Bacteria</taxon>
        <taxon>Pseudomonadati</taxon>
        <taxon>Pseudomonadota</taxon>
        <taxon>Alphaproteobacteria</taxon>
        <taxon>Hyphomicrobiales</taxon>
        <taxon>Ahrensiaceae</taxon>
        <taxon>Roseitalea</taxon>
    </lineage>
</organism>
<dbReference type="InterPro" id="IPR050106">
    <property type="entry name" value="HistidinolP_aminotransfase"/>
</dbReference>
<evidence type="ECO:0000256" key="1">
    <source>
        <dbReference type="ARBA" id="ARBA00001933"/>
    </source>
</evidence>
<evidence type="ECO:0000256" key="4">
    <source>
        <dbReference type="ARBA" id="ARBA00022679"/>
    </source>
</evidence>
<dbReference type="PANTHER" id="PTHR43643:SF3">
    <property type="entry name" value="HISTIDINOL-PHOSPHATE AMINOTRANSFERASE"/>
    <property type="match status" value="1"/>
</dbReference>
<dbReference type="Pfam" id="PF00155">
    <property type="entry name" value="Aminotran_1_2"/>
    <property type="match status" value="1"/>
</dbReference>
<dbReference type="InterPro" id="IPR015424">
    <property type="entry name" value="PyrdxlP-dep_Trfase"/>
</dbReference>
<dbReference type="CDD" id="cd00609">
    <property type="entry name" value="AAT_like"/>
    <property type="match status" value="1"/>
</dbReference>
<dbReference type="AlphaFoldDB" id="A0A4P6V0T2"/>
<evidence type="ECO:0000256" key="5">
    <source>
        <dbReference type="ARBA" id="ARBA00022898"/>
    </source>
</evidence>
<dbReference type="GO" id="GO:0030170">
    <property type="term" value="F:pyridoxal phosphate binding"/>
    <property type="evidence" value="ECO:0007669"/>
    <property type="project" value="InterPro"/>
</dbReference>
<dbReference type="EMBL" id="CP036532">
    <property type="protein sequence ID" value="QBK30136.1"/>
    <property type="molecule type" value="Genomic_DNA"/>
</dbReference>
<comment type="similarity">
    <text evidence="2">Belongs to the class-II pyridoxal-phosphate-dependent aminotransferase family. Histidinol-phosphate aminotransferase subfamily.</text>
</comment>
<dbReference type="KEGG" id="rpod:E0E05_05700"/>
<proteinExistence type="inferred from homology"/>
<evidence type="ECO:0000313" key="10">
    <source>
        <dbReference type="EMBL" id="QBK30136.1"/>
    </source>
</evidence>
<dbReference type="PROSITE" id="PS00599">
    <property type="entry name" value="AA_TRANSFER_CLASS_2"/>
    <property type="match status" value="1"/>
</dbReference>
<dbReference type="InterPro" id="IPR004839">
    <property type="entry name" value="Aminotransferase_I/II_large"/>
</dbReference>
<sequence>MSSKGNSANSVSCRRPDEGRILPGGVVGGLRSTLPGGVLPRRGAHRAWWPCAGAWGAPVRRRRGGLGSILPGGGMPGLGAHLAWWARARTSDALCLVAACRDDEGSDRAIARMAGCTVACLPLRRARRPDTTWSAQARAVVAVRLTAAGKSAISARSHPAGAAPMPPRPTPLVAALPATIPFVAPERTERDTGRPFLARLGANEGNLGASPAAMTAIQAASGDAWRYCDPECWPLRERLAMELGTKMDEIVVGPGIDGLLGLVVRIFAGAGAPVVSSLGAYPTFNFHVAGHGANLVTVPYRDDHEDLEALAAAARDAAAAIVYVSNPDNPMGTWWDASALGRFFDAVPEDTLIVLDEAYGETAPEGTLPPVDTSRPNLLRLRTFSKAYGLAGLRCGYGFGHRDLIAPFDKVRDHFGVNLVAQRAARAALDDRLWLAETVAQIAAARETIATIGHDAGLVPIASATNFVALDCGGDGAFAMNVLKALMAARIFVRKPMAPGLDRCIRVSVGRAEELEAFAAALPAALETARGTG</sequence>
<keyword evidence="5 7" id="KW-0663">Pyridoxal phosphate</keyword>
<dbReference type="SUPFAM" id="SSF53383">
    <property type="entry name" value="PLP-dependent transferases"/>
    <property type="match status" value="1"/>
</dbReference>